<dbReference type="InterPro" id="IPR029039">
    <property type="entry name" value="Flavoprotein-like_sf"/>
</dbReference>
<feature type="domain" description="Flavodoxin-like" evidence="1">
    <location>
        <begin position="3"/>
        <end position="161"/>
    </location>
</feature>
<dbReference type="PROSITE" id="PS50902">
    <property type="entry name" value="FLAVODOXIN_LIKE"/>
    <property type="match status" value="1"/>
</dbReference>
<dbReference type="AlphaFoldDB" id="A0A8I0EU83"/>
<dbReference type="GO" id="GO:0010181">
    <property type="term" value="F:FMN binding"/>
    <property type="evidence" value="ECO:0007669"/>
    <property type="project" value="InterPro"/>
</dbReference>
<dbReference type="RefSeq" id="WP_154595490.1">
    <property type="nucleotide sequence ID" value="NZ_CP060587.1"/>
</dbReference>
<dbReference type="GO" id="GO:0009055">
    <property type="term" value="F:electron transfer activity"/>
    <property type="evidence" value="ECO:0007669"/>
    <property type="project" value="InterPro"/>
</dbReference>
<dbReference type="PROSITE" id="PS00201">
    <property type="entry name" value="FLAVODOXIN"/>
    <property type="match status" value="1"/>
</dbReference>
<accession>A0A8I0EU83</accession>
<dbReference type="Proteomes" id="UP000620591">
    <property type="component" value="Unassembled WGS sequence"/>
</dbReference>
<dbReference type="Gene3D" id="3.40.50.360">
    <property type="match status" value="1"/>
</dbReference>
<dbReference type="InterPro" id="IPR008254">
    <property type="entry name" value="Flavodoxin/NO_synth"/>
</dbReference>
<gene>
    <name evidence="3" type="ORF">H9L21_04635</name>
    <name evidence="2" type="ORF">IBG24_05200</name>
</gene>
<evidence type="ECO:0000313" key="2">
    <source>
        <dbReference type="EMBL" id="MBC9225708.1"/>
    </source>
</evidence>
<evidence type="ECO:0000313" key="3">
    <source>
        <dbReference type="EMBL" id="QNL95228.1"/>
    </source>
</evidence>
<sequence length="171" mass="18450">MSALVIYESWWGNTRAIAEAVAEGIGPDVPVVDVIDAPEPLPPELELLVLGGPTHAFSMSREATRKDAVEQGAPPGHVTRGIREWLDDQEGRDDLDVATFDTRIAKMRKLPGSAAKAAARSVKRHHLGRLIDEESFFVDAVEGPLLDGEVDRARDWGASILSRHGGLSPGV</sequence>
<evidence type="ECO:0000313" key="5">
    <source>
        <dbReference type="Proteomes" id="UP000620591"/>
    </source>
</evidence>
<protein>
    <recommendedName>
        <fullName evidence="1">Flavodoxin-like domain-containing protein</fullName>
    </recommendedName>
</protein>
<proteinExistence type="predicted"/>
<organism evidence="2 5">
    <name type="scientific">Aeromicrobium senzhongii</name>
    <dbReference type="NCBI Taxonomy" id="2663859"/>
    <lineage>
        <taxon>Bacteria</taxon>
        <taxon>Bacillati</taxon>
        <taxon>Actinomycetota</taxon>
        <taxon>Actinomycetes</taxon>
        <taxon>Propionibacteriales</taxon>
        <taxon>Nocardioidaceae</taxon>
        <taxon>Aeromicrobium</taxon>
    </lineage>
</organism>
<dbReference type="EMBL" id="CP060587">
    <property type="protein sequence ID" value="QNL95228.1"/>
    <property type="molecule type" value="Genomic_DNA"/>
</dbReference>
<keyword evidence="4" id="KW-1185">Reference proteome</keyword>
<dbReference type="Proteomes" id="UP000515871">
    <property type="component" value="Chromosome"/>
</dbReference>
<dbReference type="EMBL" id="JACTVM010000001">
    <property type="protein sequence ID" value="MBC9225708.1"/>
    <property type="molecule type" value="Genomic_DNA"/>
</dbReference>
<evidence type="ECO:0000259" key="1">
    <source>
        <dbReference type="PROSITE" id="PS50902"/>
    </source>
</evidence>
<evidence type="ECO:0000313" key="4">
    <source>
        <dbReference type="Proteomes" id="UP000515871"/>
    </source>
</evidence>
<dbReference type="InterPro" id="IPR001226">
    <property type="entry name" value="Flavodoxin_CS"/>
</dbReference>
<name>A0A8I0EU83_9ACTN</name>
<reference evidence="2" key="1">
    <citation type="submission" date="2020-09" db="EMBL/GenBank/DDBJ databases">
        <title>Novel species in genus Aeromicrobium.</title>
        <authorList>
            <person name="Zhang G."/>
        </authorList>
    </citation>
    <scope>NUCLEOTIDE SEQUENCE</scope>
    <source>
        <strain evidence="3">Zg-629</strain>
        <strain evidence="4">zg-629</strain>
        <strain evidence="2">Zg-636</strain>
    </source>
</reference>
<dbReference type="SUPFAM" id="SSF52218">
    <property type="entry name" value="Flavoproteins"/>
    <property type="match status" value="1"/>
</dbReference>